<keyword evidence="1" id="KW-0812">Transmembrane</keyword>
<sequence length="193" mass="22543">THRPTKETLGLVKKAWIDDQLSYFRRMVQTLTKRTQMLGRVRMLLLGVNFLGLMSLVIFGSWLSSILFSETLDLKTFLVFLLGLLPLWVGIWELYQNKVATRELLWQYRNQAEHFQRAATILEADLPIEELQRVIADLGERSLFETYLWTIHRYHRESEPPAVLFGNTGFAMFQGRVQAGAKNKNKKKQDRSK</sequence>
<evidence type="ECO:0008006" key="3">
    <source>
        <dbReference type="Google" id="ProtNLM"/>
    </source>
</evidence>
<keyword evidence="1" id="KW-0472">Membrane</keyword>
<reference evidence="2" key="1">
    <citation type="submission" date="2018-05" db="EMBL/GenBank/DDBJ databases">
        <authorList>
            <person name="Lanie J.A."/>
            <person name="Ng W.-L."/>
            <person name="Kazmierczak K.M."/>
            <person name="Andrzejewski T.M."/>
            <person name="Davidsen T.M."/>
            <person name="Wayne K.J."/>
            <person name="Tettelin H."/>
            <person name="Glass J.I."/>
            <person name="Rusch D."/>
            <person name="Podicherti R."/>
            <person name="Tsui H.-C.T."/>
            <person name="Winkler M.E."/>
        </authorList>
    </citation>
    <scope>NUCLEOTIDE SEQUENCE</scope>
</reference>
<proteinExistence type="predicted"/>
<feature type="non-terminal residue" evidence="2">
    <location>
        <position position="1"/>
    </location>
</feature>
<evidence type="ECO:0000256" key="1">
    <source>
        <dbReference type="SAM" id="Phobius"/>
    </source>
</evidence>
<dbReference type="AlphaFoldDB" id="A0A382JGL1"/>
<organism evidence="2">
    <name type="scientific">marine metagenome</name>
    <dbReference type="NCBI Taxonomy" id="408172"/>
    <lineage>
        <taxon>unclassified sequences</taxon>
        <taxon>metagenomes</taxon>
        <taxon>ecological metagenomes</taxon>
    </lineage>
</organism>
<dbReference type="EMBL" id="UINC01073448">
    <property type="protein sequence ID" value="SVC09841.1"/>
    <property type="molecule type" value="Genomic_DNA"/>
</dbReference>
<name>A0A382JGL1_9ZZZZ</name>
<accession>A0A382JGL1</accession>
<keyword evidence="1" id="KW-1133">Transmembrane helix</keyword>
<feature type="transmembrane region" description="Helical" evidence="1">
    <location>
        <begin position="76"/>
        <end position="95"/>
    </location>
</feature>
<gene>
    <name evidence="2" type="ORF">METZ01_LOCUS262695</name>
</gene>
<evidence type="ECO:0000313" key="2">
    <source>
        <dbReference type="EMBL" id="SVC09841.1"/>
    </source>
</evidence>
<feature type="transmembrane region" description="Helical" evidence="1">
    <location>
        <begin position="43"/>
        <end position="64"/>
    </location>
</feature>
<protein>
    <recommendedName>
        <fullName evidence="3">SMODS and SLOG-associating 2TM effector domain-containing protein</fullName>
    </recommendedName>
</protein>